<evidence type="ECO:0000313" key="1">
    <source>
        <dbReference type="EMBL" id="BBP93497.1"/>
    </source>
</evidence>
<dbReference type="Proteomes" id="UP000464658">
    <property type="component" value="Chromosome"/>
</dbReference>
<evidence type="ECO:0000313" key="2">
    <source>
        <dbReference type="Proteomes" id="UP000464658"/>
    </source>
</evidence>
<sequence length="88" mass="10269">MVFSGVIHLLVMSCLMLYSLSEMESATDDQSGETALEEQLPETWISQIQERLQYFFMYREEAVFIIPMNTFLFFFGCADDESRCILCK</sequence>
<gene>
    <name evidence="1" type="ORF">BsIDN1_71150</name>
</gene>
<reference evidence="1 2" key="1">
    <citation type="submission" date="2019-12" db="EMBL/GenBank/DDBJ databases">
        <title>Full genome sequence of a Bacillus safensis strain isolated from commercially available natto in Indonesia.</title>
        <authorList>
            <person name="Yoshida M."/>
            <person name="Uomi M."/>
            <person name="Waturangi D."/>
            <person name="Ekaputri J.J."/>
            <person name="Setiamarga D.H.E."/>
        </authorList>
    </citation>
    <scope>NUCLEOTIDE SEQUENCE [LARGE SCALE GENOMIC DNA]</scope>
    <source>
        <strain evidence="1 2">IDN1</strain>
    </source>
</reference>
<protein>
    <submittedName>
        <fullName evidence="1">Uncharacterized protein</fullName>
    </submittedName>
</protein>
<accession>A0A5S9MJ90</accession>
<organism evidence="1 2">
    <name type="scientific">Bacillus safensis</name>
    <dbReference type="NCBI Taxonomy" id="561879"/>
    <lineage>
        <taxon>Bacteria</taxon>
        <taxon>Bacillati</taxon>
        <taxon>Bacillota</taxon>
        <taxon>Bacilli</taxon>
        <taxon>Bacillales</taxon>
        <taxon>Bacillaceae</taxon>
        <taxon>Bacillus</taxon>
    </lineage>
</organism>
<proteinExistence type="predicted"/>
<dbReference type="EMBL" id="AP021906">
    <property type="protein sequence ID" value="BBP93497.1"/>
    <property type="molecule type" value="Genomic_DNA"/>
</dbReference>
<name>A0A5S9MJ90_BACIA</name>
<dbReference type="AlphaFoldDB" id="A0A5S9MJ90"/>